<comment type="caution">
    <text evidence="8">The sequence shown here is derived from an EMBL/GenBank/DDBJ whole genome shotgun (WGS) entry which is preliminary data.</text>
</comment>
<dbReference type="InterPro" id="IPR032675">
    <property type="entry name" value="LRR_dom_sf"/>
</dbReference>
<proteinExistence type="predicted"/>
<dbReference type="InterPro" id="IPR020846">
    <property type="entry name" value="MFS_dom"/>
</dbReference>
<dbReference type="PANTHER" id="PTHR23502:SF5">
    <property type="entry name" value="QUINIDINE RESISTANCE PROTEIN 3"/>
    <property type="match status" value="1"/>
</dbReference>
<feature type="transmembrane region" description="Helical" evidence="6">
    <location>
        <begin position="638"/>
        <end position="657"/>
    </location>
</feature>
<dbReference type="Gene3D" id="3.80.10.10">
    <property type="entry name" value="Ribonuclease Inhibitor"/>
    <property type="match status" value="1"/>
</dbReference>
<feature type="domain" description="Major facilitator superfamily (MFS) profile" evidence="7">
    <location>
        <begin position="604"/>
        <end position="1120"/>
    </location>
</feature>
<feature type="transmembrane region" description="Helical" evidence="6">
    <location>
        <begin position="897"/>
        <end position="920"/>
    </location>
</feature>
<evidence type="ECO:0000256" key="1">
    <source>
        <dbReference type="ARBA" id="ARBA00004141"/>
    </source>
</evidence>
<accession>A0AAV5GKK0</accession>
<sequence>MAQLASLSPELVECILASTLDGSTLCNRRTLDRLSRVSRLFAHVARRLLLRSVVISTPESGARLLESLRWYCSNATHVRAITFKETALHDPDVFSEQMQGELVALCNNLASFDSPHMPSFAPSRGKRGSFPAAMTSMRLPMVLSSQYGVDNPSEDSEDESDDDNDLDIDTDAKRNQEVSKRYLAVLETFPQTITSLKLSQLPKDALPLVPPDSRLPFTHLRSLALDRLRISSATFKWFTQGQQLEKLQLWLLQGPTELDLLEFANGPGKASLREFLFKPKGRQGKFVANEMVLYMTNLRKLTLGDKACDHNLWNSLPASLTHICVALPPNHLNAHLETVAGALVSRLNKVQRLELYSNLYFPPPVEVVYPYEHGLLQLRELRLSHIHAPDNGIGNLLSRVGDGLHTLAVHHIEESTGNMLHYCRNLRRLELGAAGVLPADVNVLAAGYLTGKYLSYLRVHFAAYIPLADLVSAVERLSSAPASAQPDSKKKSGGGADAVGRTSLRTLELVGRFPDDVVSEGWRSGAQMRALVDACAAGGVELCVNGRVVEGMADLWYDDGELSRTDDPEAAPKGHGGSAEPLDVEHVVVENDPRLWSDARKNTVLAVIAFTAIGGTITSSIFFPALESLQRDLNANDDLVAATVSIFIAGQGIFPMFWSAISEVSGRKYCYIVALVIYIVATIVLSRAMSMSVFIAMRAVQALGSAAVLGLGAGTLADMYDTHERGTKLGIFYAAPLIGPAAGPLIGGGLTLAADWRGSFYFLTAYGAVCWLLALWLPDTFRKERSLAWRKAHDRARQHAREKLAQARAALPSGAPALASGEKAIKGEKAATFSPDVVPPPREQPAGAGSPGFSPLNKVRTALSAKSGDVKVKIHFRDINPLAATTSVLKQPTNTLVLLYSGFLFASQYCVTFTATRTFAAAPYNYSPIEVGLVLLSFGLGNVVGSVGGGRYSDYVLTKMKERNGGKGEPEMRIKSTYPAFATLPLLFTAYGWLAYYHVHVAAPVVVLFFLGASIMVIYASTLAYIVDANPGRATSAVACNSLFRGSLACAASQSAEPILNHIGNGCFYSGAFSPSLLIASRNPLTGFASRTPGWGILLLLGEAALVVVALRGKRWRERDRAREEVRSERRRERNERRVEAARGGGRK</sequence>
<feature type="compositionally biased region" description="Basic and acidic residues" evidence="5">
    <location>
        <begin position="1120"/>
        <end position="1141"/>
    </location>
</feature>
<feature type="region of interest" description="Disordered" evidence="5">
    <location>
        <begin position="146"/>
        <end position="170"/>
    </location>
</feature>
<feature type="transmembrane region" description="Helical" evidence="6">
    <location>
        <begin position="1005"/>
        <end position="1027"/>
    </location>
</feature>
<feature type="transmembrane region" description="Helical" evidence="6">
    <location>
        <begin position="932"/>
        <end position="957"/>
    </location>
</feature>
<keyword evidence="4 6" id="KW-0472">Membrane</keyword>
<dbReference type="PROSITE" id="PS50850">
    <property type="entry name" value="MFS"/>
    <property type="match status" value="1"/>
</dbReference>
<dbReference type="SUPFAM" id="SSF52047">
    <property type="entry name" value="RNI-like"/>
    <property type="match status" value="1"/>
</dbReference>
<keyword evidence="3 6" id="KW-1133">Transmembrane helix</keyword>
<evidence type="ECO:0000256" key="3">
    <source>
        <dbReference type="ARBA" id="ARBA00022989"/>
    </source>
</evidence>
<evidence type="ECO:0000256" key="2">
    <source>
        <dbReference type="ARBA" id="ARBA00022692"/>
    </source>
</evidence>
<feature type="transmembrane region" description="Helical" evidence="6">
    <location>
        <begin position="669"/>
        <end position="689"/>
    </location>
</feature>
<dbReference type="Gene3D" id="1.20.1250.20">
    <property type="entry name" value="MFS general substrate transporter like domains"/>
    <property type="match status" value="1"/>
</dbReference>
<dbReference type="Pfam" id="PF07690">
    <property type="entry name" value="MFS_1"/>
    <property type="match status" value="1"/>
</dbReference>
<feature type="transmembrane region" description="Helical" evidence="6">
    <location>
        <begin position="760"/>
        <end position="777"/>
    </location>
</feature>
<dbReference type="EMBL" id="BQKY01000013">
    <property type="protein sequence ID" value="GJN93166.1"/>
    <property type="molecule type" value="Genomic_DNA"/>
</dbReference>
<dbReference type="GO" id="GO:0005886">
    <property type="term" value="C:plasma membrane"/>
    <property type="evidence" value="ECO:0007669"/>
    <property type="project" value="TreeGrafter"/>
</dbReference>
<feature type="compositionally biased region" description="Acidic residues" evidence="5">
    <location>
        <begin position="152"/>
        <end position="169"/>
    </location>
</feature>
<feature type="transmembrane region" description="Helical" evidence="6">
    <location>
        <begin position="729"/>
        <end position="754"/>
    </location>
</feature>
<keyword evidence="9" id="KW-1185">Reference proteome</keyword>
<dbReference type="InterPro" id="IPR036259">
    <property type="entry name" value="MFS_trans_sf"/>
</dbReference>
<evidence type="ECO:0000259" key="7">
    <source>
        <dbReference type="PROSITE" id="PS50850"/>
    </source>
</evidence>
<feature type="transmembrane region" description="Helical" evidence="6">
    <location>
        <begin position="695"/>
        <end position="717"/>
    </location>
</feature>
<protein>
    <recommendedName>
        <fullName evidence="7">Major facilitator superfamily (MFS) profile domain-containing protein</fullName>
    </recommendedName>
</protein>
<dbReference type="Gene3D" id="1.20.1720.10">
    <property type="entry name" value="Multidrug resistance protein D"/>
    <property type="match status" value="1"/>
</dbReference>
<evidence type="ECO:0000313" key="9">
    <source>
        <dbReference type="Proteomes" id="UP001342314"/>
    </source>
</evidence>
<reference evidence="8 9" key="1">
    <citation type="submission" date="2021-12" db="EMBL/GenBank/DDBJ databases">
        <title>High titer production of polyol ester of fatty acids by Rhodotorula paludigena BS15 towards product separation-free biomass refinery.</title>
        <authorList>
            <person name="Mano J."/>
            <person name="Ono H."/>
            <person name="Tanaka T."/>
            <person name="Naito K."/>
            <person name="Sushida H."/>
            <person name="Ike M."/>
            <person name="Tokuyasu K."/>
            <person name="Kitaoka M."/>
        </authorList>
    </citation>
    <scope>NUCLEOTIDE SEQUENCE [LARGE SCALE GENOMIC DNA]</scope>
    <source>
        <strain evidence="8 9">BS15</strain>
    </source>
</reference>
<feature type="compositionally biased region" description="Basic and acidic residues" evidence="5">
    <location>
        <begin position="561"/>
        <end position="572"/>
    </location>
</feature>
<dbReference type="SUPFAM" id="SSF103473">
    <property type="entry name" value="MFS general substrate transporter"/>
    <property type="match status" value="1"/>
</dbReference>
<dbReference type="GO" id="GO:0022857">
    <property type="term" value="F:transmembrane transporter activity"/>
    <property type="evidence" value="ECO:0007669"/>
    <property type="project" value="InterPro"/>
</dbReference>
<comment type="subcellular location">
    <subcellularLocation>
        <location evidence="1">Membrane</location>
        <topology evidence="1">Multi-pass membrane protein</topology>
    </subcellularLocation>
</comment>
<dbReference type="Proteomes" id="UP001342314">
    <property type="component" value="Unassembled WGS sequence"/>
</dbReference>
<dbReference type="AlphaFoldDB" id="A0AAV5GKK0"/>
<evidence type="ECO:0000256" key="4">
    <source>
        <dbReference type="ARBA" id="ARBA00023136"/>
    </source>
</evidence>
<feature type="transmembrane region" description="Helical" evidence="6">
    <location>
        <begin position="1093"/>
        <end position="1111"/>
    </location>
</feature>
<evidence type="ECO:0000313" key="8">
    <source>
        <dbReference type="EMBL" id="GJN93166.1"/>
    </source>
</evidence>
<evidence type="ECO:0000256" key="5">
    <source>
        <dbReference type="SAM" id="MobiDB-lite"/>
    </source>
</evidence>
<name>A0AAV5GKK0_9BASI</name>
<feature type="transmembrane region" description="Helical" evidence="6">
    <location>
        <begin position="978"/>
        <end position="999"/>
    </location>
</feature>
<feature type="region of interest" description="Disordered" evidence="5">
    <location>
        <begin position="832"/>
        <end position="854"/>
    </location>
</feature>
<keyword evidence="2 6" id="KW-0812">Transmembrane</keyword>
<dbReference type="InterPro" id="IPR011701">
    <property type="entry name" value="MFS"/>
</dbReference>
<feature type="transmembrane region" description="Helical" evidence="6">
    <location>
        <begin position="1063"/>
        <end position="1081"/>
    </location>
</feature>
<evidence type="ECO:0000256" key="6">
    <source>
        <dbReference type="SAM" id="Phobius"/>
    </source>
</evidence>
<feature type="region of interest" description="Disordered" evidence="5">
    <location>
        <begin position="1120"/>
        <end position="1148"/>
    </location>
</feature>
<feature type="transmembrane region" description="Helical" evidence="6">
    <location>
        <begin position="604"/>
        <end position="626"/>
    </location>
</feature>
<feature type="region of interest" description="Disordered" evidence="5">
    <location>
        <begin position="561"/>
        <end position="582"/>
    </location>
</feature>
<dbReference type="PANTHER" id="PTHR23502">
    <property type="entry name" value="MAJOR FACILITATOR SUPERFAMILY"/>
    <property type="match status" value="1"/>
</dbReference>
<organism evidence="8 9">
    <name type="scientific">Rhodotorula paludigena</name>
    <dbReference type="NCBI Taxonomy" id="86838"/>
    <lineage>
        <taxon>Eukaryota</taxon>
        <taxon>Fungi</taxon>
        <taxon>Dikarya</taxon>
        <taxon>Basidiomycota</taxon>
        <taxon>Pucciniomycotina</taxon>
        <taxon>Microbotryomycetes</taxon>
        <taxon>Sporidiobolales</taxon>
        <taxon>Sporidiobolaceae</taxon>
        <taxon>Rhodotorula</taxon>
    </lineage>
</organism>
<gene>
    <name evidence="8" type="ORF">Rhopal_006213-T1</name>
</gene>